<evidence type="ECO:0000313" key="2">
    <source>
        <dbReference type="Proteomes" id="UP001501218"/>
    </source>
</evidence>
<reference evidence="2" key="1">
    <citation type="journal article" date="2019" name="Int. J. Syst. Evol. Microbiol.">
        <title>The Global Catalogue of Microorganisms (GCM) 10K type strain sequencing project: providing services to taxonomists for standard genome sequencing and annotation.</title>
        <authorList>
            <consortium name="The Broad Institute Genomics Platform"/>
            <consortium name="The Broad Institute Genome Sequencing Center for Infectious Disease"/>
            <person name="Wu L."/>
            <person name="Ma J."/>
        </authorList>
    </citation>
    <scope>NUCLEOTIDE SEQUENCE [LARGE SCALE GENOMIC DNA]</scope>
    <source>
        <strain evidence="2">JCM 16221</strain>
    </source>
</reference>
<name>A0ABP5SEJ8_9PSEU</name>
<proteinExistence type="predicted"/>
<sequence>MLPTADGIDHPVANRPGVIQTADVEGGQSHRLRHPGADQHPQGPDAAVLARVQPDRPAGRQTAAAAQHGRSAVPADDQGFALRTMDVLQNRSFLDHVGRNAEDVAGHAAVAAQPVRRQLFGHLHHNSLLASLPGAALGADVHPGDPGQVQELVLDRALDRADHRPIAQLADARFRGHPPHSTLSVMR</sequence>
<evidence type="ECO:0000313" key="1">
    <source>
        <dbReference type="EMBL" id="GAA2329459.1"/>
    </source>
</evidence>
<protein>
    <submittedName>
        <fullName evidence="1">Uncharacterized protein</fullName>
    </submittedName>
</protein>
<dbReference type="Proteomes" id="UP001501218">
    <property type="component" value="Unassembled WGS sequence"/>
</dbReference>
<keyword evidence="2" id="KW-1185">Reference proteome</keyword>
<organism evidence="1 2">
    <name type="scientific">Saccharopolyspora halophila</name>
    <dbReference type="NCBI Taxonomy" id="405551"/>
    <lineage>
        <taxon>Bacteria</taxon>
        <taxon>Bacillati</taxon>
        <taxon>Actinomycetota</taxon>
        <taxon>Actinomycetes</taxon>
        <taxon>Pseudonocardiales</taxon>
        <taxon>Pseudonocardiaceae</taxon>
        <taxon>Saccharopolyspora</taxon>
    </lineage>
</organism>
<dbReference type="EMBL" id="BAAARA010000001">
    <property type="protein sequence ID" value="GAA2329459.1"/>
    <property type="molecule type" value="Genomic_DNA"/>
</dbReference>
<dbReference type="RefSeq" id="WP_344125069.1">
    <property type="nucleotide sequence ID" value="NZ_BAAARA010000001.1"/>
</dbReference>
<accession>A0ABP5SEJ8</accession>
<comment type="caution">
    <text evidence="1">The sequence shown here is derived from an EMBL/GenBank/DDBJ whole genome shotgun (WGS) entry which is preliminary data.</text>
</comment>
<gene>
    <name evidence="1" type="ORF">GCM10009854_00250</name>
</gene>